<organism evidence="2 3">
    <name type="scientific">Caldovatus sediminis</name>
    <dbReference type="NCBI Taxonomy" id="2041189"/>
    <lineage>
        <taxon>Bacteria</taxon>
        <taxon>Pseudomonadati</taxon>
        <taxon>Pseudomonadota</taxon>
        <taxon>Alphaproteobacteria</taxon>
        <taxon>Acetobacterales</taxon>
        <taxon>Roseomonadaceae</taxon>
        <taxon>Caldovatus</taxon>
    </lineage>
</organism>
<feature type="transmembrane region" description="Helical" evidence="1">
    <location>
        <begin position="35"/>
        <end position="54"/>
    </location>
</feature>
<dbReference type="Proteomes" id="UP000597507">
    <property type="component" value="Unassembled WGS sequence"/>
</dbReference>
<name>A0A8J3ECQ3_9PROT</name>
<reference evidence="2 3" key="1">
    <citation type="journal article" date="2014" name="Int. J. Syst. Evol. Microbiol.">
        <title>Complete genome sequence of Corynebacterium casei LMG S-19264T (=DSM 44701T), isolated from a smear-ripened cheese.</title>
        <authorList>
            <consortium name="US DOE Joint Genome Institute (JGI-PGF)"/>
            <person name="Walter F."/>
            <person name="Albersmeier A."/>
            <person name="Kalinowski J."/>
            <person name="Ruckert C."/>
        </authorList>
    </citation>
    <scope>NUCLEOTIDE SEQUENCE [LARGE SCALE GENOMIC DNA]</scope>
    <source>
        <strain evidence="2 3">CGMCC 1.16330</strain>
    </source>
</reference>
<dbReference type="EMBL" id="BMKS01000006">
    <property type="protein sequence ID" value="GGG36023.1"/>
    <property type="molecule type" value="Genomic_DNA"/>
</dbReference>
<keyword evidence="1" id="KW-0812">Transmembrane</keyword>
<accession>A0A8J3ECQ3</accession>
<feature type="transmembrane region" description="Helical" evidence="1">
    <location>
        <begin position="12"/>
        <end position="29"/>
    </location>
</feature>
<evidence type="ECO:0000313" key="3">
    <source>
        <dbReference type="Proteomes" id="UP000597507"/>
    </source>
</evidence>
<sequence>MVIALASFDLSGSALVAGLAALVPLGLGLPNLAPFAALGLPALVAAAAAAARLWPETGLDLAAAALWENADHVRTLLLAGLQGRAE</sequence>
<dbReference type="AlphaFoldDB" id="A0A8J3ECQ3"/>
<evidence type="ECO:0000256" key="1">
    <source>
        <dbReference type="SAM" id="Phobius"/>
    </source>
</evidence>
<keyword evidence="1" id="KW-1133">Transmembrane helix</keyword>
<evidence type="ECO:0000313" key="2">
    <source>
        <dbReference type="EMBL" id="GGG36023.1"/>
    </source>
</evidence>
<protein>
    <submittedName>
        <fullName evidence="2">Uncharacterized protein</fullName>
    </submittedName>
</protein>
<comment type="caution">
    <text evidence="2">The sequence shown here is derived from an EMBL/GenBank/DDBJ whole genome shotgun (WGS) entry which is preliminary data.</text>
</comment>
<proteinExistence type="predicted"/>
<keyword evidence="1" id="KW-0472">Membrane</keyword>
<gene>
    <name evidence="2" type="ORF">GCM10010964_24920</name>
</gene>
<keyword evidence="3" id="KW-1185">Reference proteome</keyword>